<dbReference type="PROSITE" id="PS52016">
    <property type="entry name" value="TONB_DEPENDENT_REC_3"/>
    <property type="match status" value="1"/>
</dbReference>
<dbReference type="InterPro" id="IPR012910">
    <property type="entry name" value="Plug_dom"/>
</dbReference>
<evidence type="ECO:0000259" key="8">
    <source>
        <dbReference type="Pfam" id="PF07715"/>
    </source>
</evidence>
<dbReference type="NCBIfam" id="TIGR04056">
    <property type="entry name" value="OMP_RagA_SusC"/>
    <property type="match status" value="1"/>
</dbReference>
<dbReference type="InterPro" id="IPR023996">
    <property type="entry name" value="TonB-dep_OMP_SusC/RagA"/>
</dbReference>
<dbReference type="Gene3D" id="2.40.170.20">
    <property type="entry name" value="TonB-dependent receptor, beta-barrel domain"/>
    <property type="match status" value="1"/>
</dbReference>
<keyword evidence="2 7" id="KW-0813">Transport</keyword>
<dbReference type="Gene3D" id="3.55.50.30">
    <property type="match status" value="1"/>
</dbReference>
<dbReference type="Gene3D" id="2.60.40.1120">
    <property type="entry name" value="Carboxypeptidase-like, regulatory domain"/>
    <property type="match status" value="1"/>
</dbReference>
<dbReference type="AlphaFoldDB" id="A0A327W593"/>
<comment type="caution">
    <text evidence="9">The sequence shown here is derived from an EMBL/GenBank/DDBJ whole genome shotgun (WGS) entry which is preliminary data.</text>
</comment>
<evidence type="ECO:0000256" key="4">
    <source>
        <dbReference type="ARBA" id="ARBA00022692"/>
    </source>
</evidence>
<evidence type="ECO:0000256" key="7">
    <source>
        <dbReference type="PROSITE-ProRule" id="PRU01360"/>
    </source>
</evidence>
<dbReference type="Pfam" id="PF13715">
    <property type="entry name" value="CarbopepD_reg_2"/>
    <property type="match status" value="1"/>
</dbReference>
<dbReference type="EMBL" id="QLMA01000003">
    <property type="protein sequence ID" value="RAJ83184.1"/>
    <property type="molecule type" value="Genomic_DNA"/>
</dbReference>
<dbReference type="SUPFAM" id="SSF49464">
    <property type="entry name" value="Carboxypeptidase regulatory domain-like"/>
    <property type="match status" value="1"/>
</dbReference>
<evidence type="ECO:0000256" key="5">
    <source>
        <dbReference type="ARBA" id="ARBA00023136"/>
    </source>
</evidence>
<dbReference type="NCBIfam" id="TIGR04057">
    <property type="entry name" value="SusC_RagA_signa"/>
    <property type="match status" value="1"/>
</dbReference>
<keyword evidence="5 7" id="KW-0472">Membrane</keyword>
<dbReference type="Pfam" id="PF07715">
    <property type="entry name" value="Plug"/>
    <property type="match status" value="1"/>
</dbReference>
<keyword evidence="6 7" id="KW-0998">Cell outer membrane</keyword>
<organism evidence="9 10">
    <name type="scientific">Chitinophaga dinghuensis</name>
    <dbReference type="NCBI Taxonomy" id="1539050"/>
    <lineage>
        <taxon>Bacteria</taxon>
        <taxon>Pseudomonadati</taxon>
        <taxon>Bacteroidota</taxon>
        <taxon>Chitinophagia</taxon>
        <taxon>Chitinophagales</taxon>
        <taxon>Chitinophagaceae</taxon>
        <taxon>Chitinophaga</taxon>
    </lineage>
</organism>
<evidence type="ECO:0000256" key="3">
    <source>
        <dbReference type="ARBA" id="ARBA00022452"/>
    </source>
</evidence>
<feature type="domain" description="TonB-dependent receptor plug" evidence="8">
    <location>
        <begin position="222"/>
        <end position="354"/>
    </location>
</feature>
<name>A0A327W593_9BACT</name>
<evidence type="ECO:0000256" key="6">
    <source>
        <dbReference type="ARBA" id="ARBA00023237"/>
    </source>
</evidence>
<dbReference type="SUPFAM" id="SSF56935">
    <property type="entry name" value="Porins"/>
    <property type="match status" value="1"/>
</dbReference>
<keyword evidence="3 7" id="KW-1134">Transmembrane beta strand</keyword>
<gene>
    <name evidence="9" type="ORF">CLV59_103144</name>
</gene>
<dbReference type="InterPro" id="IPR008969">
    <property type="entry name" value="CarboxyPept-like_regulatory"/>
</dbReference>
<dbReference type="InterPro" id="IPR037066">
    <property type="entry name" value="Plug_dom_sf"/>
</dbReference>
<evidence type="ECO:0000313" key="10">
    <source>
        <dbReference type="Proteomes" id="UP000249819"/>
    </source>
</evidence>
<protein>
    <submittedName>
        <fullName evidence="9">TonB-linked SusC/RagA family outer membrane protein</fullName>
    </submittedName>
</protein>
<dbReference type="InterPro" id="IPR023997">
    <property type="entry name" value="TonB-dep_OMP_SusC/RagA_CS"/>
</dbReference>
<keyword evidence="4 7" id="KW-0812">Transmembrane</keyword>
<dbReference type="InterPro" id="IPR039426">
    <property type="entry name" value="TonB-dep_rcpt-like"/>
</dbReference>
<dbReference type="Gene3D" id="2.170.130.10">
    <property type="entry name" value="TonB-dependent receptor, plug domain"/>
    <property type="match status" value="1"/>
</dbReference>
<dbReference type="GO" id="GO:0009279">
    <property type="term" value="C:cell outer membrane"/>
    <property type="evidence" value="ECO:0007669"/>
    <property type="project" value="UniProtKB-SubCell"/>
</dbReference>
<sequence>MGLPSCRRVMQGCAMPLLLLSLFFLLTGRLLAQDNPALNTKIKYKAVNQPLATVLKEIRTISGVRFTYNTDQVKKAPAVTVDQQSGTLKQLLERVLSNSGLDFAEYFGGILIYPDKPKANPDKRLSFPVRGRVVDAANNPLGGATIQVVGTQDGSVTLPDGLFSLLMQEHQQLRVSMLGMKTTIRTVTMNEASDNLVVIRLDTAAQAIQEVVVNGYQKIDARMSTASVFKLNAADIIQPGVSSLDKMLQGKVPGLMIINTTGSVNGRPTIRMRGTSTFVGNPSPLWVIDNVVRPDPVDISTTQLNNVLSDAQTGNFSLVGNAISGINPYDIESITFLRDAAATAIYGVRAANGVIVVTTKRGKAGPMQISYNTSYSFQQRPSYRNLNLMNSQQRVQLSQEMHEDGLALNSYDGLKESISYEGLLQALYAREITETQFKVAVTKLGAQNTDWFKVLFRNAFSMNHSLQIDGGAGKTTYHGSISYNDNRGAAQLDGNKNYTANLSLHTEAGKRLSFDFNLMANYSQMRGYFSGVSVLSYALQTSRILDPNIVYPVRPADIGFSALPFPPPITFNMVNDLTQSENTNSKGSLLTSLTLNYKIMSGLYFQNVSSVITDAVESMSAAYEGSRYISQIRGWPLDYVPTDKQIAISNLPYGGIANLANQNVLTYSTRNMLTYNASFFNNRDQFIVSGGTEISSSQIKGQSSVEPGYYPDRGMSFYPDSKSLFLQSKHSLTRTTNNTLGMFGTATYSMNNKYVLGGTIRTDGSNRFGQYSNAKFLPNYGLSARWSVGNESWLQTSRLISGLDLRATFGTQGNVVTAVGPELIATYSPVGTDINPATGIPLLGIKSLPYPYLRWEKTAQWNFGIDLSLFDRRVNVSGDYYLKRSKDLIATKVLPYEYGVDVMYKNAGRLLNRGVDFHLSVEVIRRKNTNLIIAFNNSKNFNEVGPNDFQNDFSAYLNGQAFIPGKPISGFYSYKYTGLSPVNGTPTFSNLNGKTYMEGDPSTYLVYSGQMQPVITGGVSPTFRYKNFSASMLLFYSLGGHKRLNTLNPQVAGTASVPNPFVNVNKALLDRWRKPGDENRTNIPAIVDQTTNTAIPDFPDNLYSAYDKSDYRVVSNNFIRCKQLSFSYLLPKPLVTKIGVKNISAGLFVYNLFTIANKALQGQDPEIDGVGTSALPLTRQYGFNMNVIF</sequence>
<evidence type="ECO:0000256" key="2">
    <source>
        <dbReference type="ARBA" id="ARBA00022448"/>
    </source>
</evidence>
<dbReference type="Proteomes" id="UP000249819">
    <property type="component" value="Unassembled WGS sequence"/>
</dbReference>
<dbReference type="InterPro" id="IPR036942">
    <property type="entry name" value="Beta-barrel_TonB_sf"/>
</dbReference>
<keyword evidence="10" id="KW-1185">Reference proteome</keyword>
<comment type="subcellular location">
    <subcellularLocation>
        <location evidence="1 7">Cell outer membrane</location>
        <topology evidence="1 7">Multi-pass membrane protein</topology>
    </subcellularLocation>
</comment>
<accession>A0A327W593</accession>
<comment type="similarity">
    <text evidence="7">Belongs to the TonB-dependent receptor family.</text>
</comment>
<evidence type="ECO:0000256" key="1">
    <source>
        <dbReference type="ARBA" id="ARBA00004571"/>
    </source>
</evidence>
<reference evidence="9 10" key="1">
    <citation type="submission" date="2018-06" db="EMBL/GenBank/DDBJ databases">
        <title>Genomic Encyclopedia of Archaeal and Bacterial Type Strains, Phase II (KMG-II): from individual species to whole genera.</title>
        <authorList>
            <person name="Goeker M."/>
        </authorList>
    </citation>
    <scope>NUCLEOTIDE SEQUENCE [LARGE SCALE GENOMIC DNA]</scope>
    <source>
        <strain evidence="9 10">DSM 29821</strain>
    </source>
</reference>
<proteinExistence type="inferred from homology"/>
<evidence type="ECO:0000313" key="9">
    <source>
        <dbReference type="EMBL" id="RAJ83184.1"/>
    </source>
</evidence>